<evidence type="ECO:0000313" key="2">
    <source>
        <dbReference type="EMBL" id="TCS70990.1"/>
    </source>
</evidence>
<dbReference type="Gene3D" id="3.20.20.150">
    <property type="entry name" value="Divalent-metal-dependent TIM barrel enzymes"/>
    <property type="match status" value="1"/>
</dbReference>
<evidence type="ECO:0000313" key="3">
    <source>
        <dbReference type="Proteomes" id="UP000295135"/>
    </source>
</evidence>
<dbReference type="InterPro" id="IPR036237">
    <property type="entry name" value="Xyl_isomerase-like_sf"/>
</dbReference>
<protein>
    <submittedName>
        <fullName evidence="2">Hexulose-6-phosphate isomerase</fullName>
    </submittedName>
</protein>
<dbReference type="GO" id="GO:0016853">
    <property type="term" value="F:isomerase activity"/>
    <property type="evidence" value="ECO:0007669"/>
    <property type="project" value="UniProtKB-KW"/>
</dbReference>
<keyword evidence="2" id="KW-0413">Isomerase</keyword>
<accession>A0A4R3JTX7</accession>
<reference evidence="2 3" key="1">
    <citation type="submission" date="2019-03" db="EMBL/GenBank/DDBJ databases">
        <title>Genomic Encyclopedia of Type Strains, Phase IV (KMG-IV): sequencing the most valuable type-strain genomes for metagenomic binning, comparative biology and taxonomic classification.</title>
        <authorList>
            <person name="Goeker M."/>
        </authorList>
    </citation>
    <scope>NUCLEOTIDE SEQUENCE [LARGE SCALE GENOMIC DNA]</scope>
    <source>
        <strain evidence="2 3">DSM 103923</strain>
    </source>
</reference>
<dbReference type="InterPro" id="IPR013022">
    <property type="entry name" value="Xyl_isomerase-like_TIM-brl"/>
</dbReference>
<dbReference type="AlphaFoldDB" id="A0A4R3JTX7"/>
<keyword evidence="3" id="KW-1185">Reference proteome</keyword>
<gene>
    <name evidence="2" type="ORF">EDC61_1125</name>
</gene>
<organism evidence="2 3">
    <name type="scientific">Sulfuritortus calidifontis</name>
    <dbReference type="NCBI Taxonomy" id="1914471"/>
    <lineage>
        <taxon>Bacteria</taxon>
        <taxon>Pseudomonadati</taxon>
        <taxon>Pseudomonadota</taxon>
        <taxon>Betaproteobacteria</taxon>
        <taxon>Nitrosomonadales</taxon>
        <taxon>Thiobacillaceae</taxon>
        <taxon>Sulfuritortus</taxon>
    </lineage>
</organism>
<dbReference type="PANTHER" id="PTHR12110">
    <property type="entry name" value="HYDROXYPYRUVATE ISOMERASE"/>
    <property type="match status" value="1"/>
</dbReference>
<dbReference type="Proteomes" id="UP000295135">
    <property type="component" value="Unassembled WGS sequence"/>
</dbReference>
<dbReference type="SUPFAM" id="SSF51658">
    <property type="entry name" value="Xylose isomerase-like"/>
    <property type="match status" value="1"/>
</dbReference>
<dbReference type="PANTHER" id="PTHR12110:SF53">
    <property type="entry name" value="BLR5974 PROTEIN"/>
    <property type="match status" value="1"/>
</dbReference>
<proteinExistence type="predicted"/>
<name>A0A4R3JTX7_9PROT</name>
<evidence type="ECO:0000259" key="1">
    <source>
        <dbReference type="Pfam" id="PF01261"/>
    </source>
</evidence>
<dbReference type="InterPro" id="IPR050312">
    <property type="entry name" value="IolE/XylAMocC-like"/>
</dbReference>
<sequence>MQIGFMQGRLSEPVDGRIQAFPWRHWRDEFAEAGRLGFRLMEWTLDQERLYENPLMTPEGQAEIRELSHRHGLTIASLTGDCFMQAPFWKVDGERRMALVADLDAILDACAKLGIRYVLIPLVDNGRIESQWQADILHEHLLRRHERLKRDNMQIVFESDFSPERLAEFISRYPAESFNINYDIGNSAALGFDPKEEIRAYSGRIVNVHVKDRVLGGTTVPLGMGNADFQAVFDELVKAGYAGNFILQTARAEANDHADVLVRYRNMTKAWWEAAGGS</sequence>
<dbReference type="EMBL" id="SLZY01000012">
    <property type="protein sequence ID" value="TCS70990.1"/>
    <property type="molecule type" value="Genomic_DNA"/>
</dbReference>
<comment type="caution">
    <text evidence="2">The sequence shown here is derived from an EMBL/GenBank/DDBJ whole genome shotgun (WGS) entry which is preliminary data.</text>
</comment>
<dbReference type="Pfam" id="PF01261">
    <property type="entry name" value="AP_endonuc_2"/>
    <property type="match status" value="1"/>
</dbReference>
<dbReference type="RefSeq" id="WP_197721787.1">
    <property type="nucleotide sequence ID" value="NZ_AP018721.1"/>
</dbReference>
<feature type="domain" description="Xylose isomerase-like TIM barrel" evidence="1">
    <location>
        <begin position="30"/>
        <end position="252"/>
    </location>
</feature>